<dbReference type="PANTHER" id="PTHR43798:SF33">
    <property type="entry name" value="HYDROLASE, PUTATIVE (AFU_ORTHOLOGUE AFUA_2G14860)-RELATED"/>
    <property type="match status" value="1"/>
</dbReference>
<organism evidence="3 4">
    <name type="scientific">Corynebacterium breve</name>
    <dbReference type="NCBI Taxonomy" id="3049799"/>
    <lineage>
        <taxon>Bacteria</taxon>
        <taxon>Bacillati</taxon>
        <taxon>Actinomycetota</taxon>
        <taxon>Actinomycetes</taxon>
        <taxon>Mycobacteriales</taxon>
        <taxon>Corynebacteriaceae</taxon>
        <taxon>Corynebacterium</taxon>
    </lineage>
</organism>
<reference evidence="3 4" key="1">
    <citation type="submission" date="2023-05" db="EMBL/GenBank/DDBJ databases">
        <title>Corynebacterium suedekumii sp. nov. and Corynebacterium breve sp. nov. isolated from raw cow's milk.</title>
        <authorList>
            <person name="Baer M.K."/>
            <person name="Mehl L."/>
            <person name="Hellmuth R."/>
            <person name="Marke G."/>
            <person name="Lipski A."/>
        </authorList>
    </citation>
    <scope>NUCLEOTIDE SEQUENCE [LARGE SCALE GENOMIC DNA]</scope>
    <source>
        <strain evidence="3 4">R4</strain>
    </source>
</reference>
<dbReference type="InterPro" id="IPR029058">
    <property type="entry name" value="AB_hydrolase_fold"/>
</dbReference>
<dbReference type="SUPFAM" id="SSF53474">
    <property type="entry name" value="alpha/beta-Hydrolases"/>
    <property type="match status" value="1"/>
</dbReference>
<dbReference type="InterPro" id="IPR000073">
    <property type="entry name" value="AB_hydrolase_1"/>
</dbReference>
<dbReference type="InterPro" id="IPR050266">
    <property type="entry name" value="AB_hydrolase_sf"/>
</dbReference>
<keyword evidence="1" id="KW-1133">Transmembrane helix</keyword>
<dbReference type="Gene3D" id="3.40.50.1820">
    <property type="entry name" value="alpha/beta hydrolase"/>
    <property type="match status" value="1"/>
</dbReference>
<dbReference type="RefSeq" id="WP_284824622.1">
    <property type="nucleotide sequence ID" value="NZ_CP126969.1"/>
</dbReference>
<evidence type="ECO:0000259" key="2">
    <source>
        <dbReference type="Pfam" id="PF00561"/>
    </source>
</evidence>
<sequence>MRVWKKVIIAIAALVGVAALVGGYYVWNNVTWNQRLDARVAGAGFVEKQATVDGVTLNFGENPASAGKPVLVLLHGQGGAWQSYHSVLRGLAQEFHVFAIDVPGHGKSDRWQGHYTAVELGDLVAHFANDVIGAPVFVSGHSSGGHIAATFAANHPEQVRGVLFEDPPFFTTELPRAKETWNWQDLASAANSFIDSNESDWPGYYWEHQLMWKFFGPDAGRIINDGLRYHEKHPDQPIRVWYLPGIMAEYARYSIDYDPYFGLAFYDGSWNQGFDQEATLRAIEAPVIYVRAKEVLGDDGVLQAAASYDEARRALECLPGAKFVEADTSHNYHGDKPGEFVDLTVSLLNEQY</sequence>
<gene>
    <name evidence="3" type="ORF">QP027_10330</name>
</gene>
<evidence type="ECO:0000313" key="4">
    <source>
        <dbReference type="Proteomes" id="UP001225598"/>
    </source>
</evidence>
<feature type="domain" description="AB hydrolase-1" evidence="2">
    <location>
        <begin position="69"/>
        <end position="336"/>
    </location>
</feature>
<accession>A0ABY8VCU8</accession>
<dbReference type="Pfam" id="PF00561">
    <property type="entry name" value="Abhydrolase_1"/>
    <property type="match status" value="1"/>
</dbReference>
<dbReference type="GO" id="GO:0016787">
    <property type="term" value="F:hydrolase activity"/>
    <property type="evidence" value="ECO:0007669"/>
    <property type="project" value="UniProtKB-KW"/>
</dbReference>
<keyword evidence="3" id="KW-0378">Hydrolase</keyword>
<proteinExistence type="predicted"/>
<keyword evidence="1" id="KW-0472">Membrane</keyword>
<keyword evidence="4" id="KW-1185">Reference proteome</keyword>
<keyword evidence="1" id="KW-0812">Transmembrane</keyword>
<dbReference type="PRINTS" id="PR00111">
    <property type="entry name" value="ABHYDROLASE"/>
</dbReference>
<feature type="transmembrane region" description="Helical" evidence="1">
    <location>
        <begin position="7"/>
        <end position="27"/>
    </location>
</feature>
<protein>
    <submittedName>
        <fullName evidence="3">Alpha/beta hydrolase</fullName>
    </submittedName>
</protein>
<name>A0ABY8VCU8_9CORY</name>
<dbReference type="Proteomes" id="UP001225598">
    <property type="component" value="Chromosome"/>
</dbReference>
<dbReference type="EMBL" id="CP126969">
    <property type="protein sequence ID" value="WIM67485.1"/>
    <property type="molecule type" value="Genomic_DNA"/>
</dbReference>
<dbReference type="PANTHER" id="PTHR43798">
    <property type="entry name" value="MONOACYLGLYCEROL LIPASE"/>
    <property type="match status" value="1"/>
</dbReference>
<evidence type="ECO:0000313" key="3">
    <source>
        <dbReference type="EMBL" id="WIM67485.1"/>
    </source>
</evidence>
<evidence type="ECO:0000256" key="1">
    <source>
        <dbReference type="SAM" id="Phobius"/>
    </source>
</evidence>